<accession>M0ADS0</accession>
<keyword evidence="4" id="KW-1185">Reference proteome</keyword>
<feature type="region of interest" description="Disordered" evidence="1">
    <location>
        <begin position="1"/>
        <end position="40"/>
    </location>
</feature>
<dbReference type="AlphaFoldDB" id="M0ADS0"/>
<dbReference type="Pfam" id="PF26492">
    <property type="entry name" value="DUF8160"/>
    <property type="match status" value="1"/>
</dbReference>
<feature type="domain" description="DUF8160" evidence="2">
    <location>
        <begin position="6"/>
        <end position="119"/>
    </location>
</feature>
<evidence type="ECO:0000259" key="2">
    <source>
        <dbReference type="Pfam" id="PF26492"/>
    </source>
</evidence>
<dbReference type="PATRIC" id="fig|1230458.4.peg.158"/>
<reference evidence="3 4" key="1">
    <citation type="journal article" date="2014" name="PLoS Genet.">
        <title>Phylogenetically driven sequencing of extremely halophilic archaea reveals strategies for static and dynamic osmo-response.</title>
        <authorList>
            <person name="Becker E.A."/>
            <person name="Seitzer P.M."/>
            <person name="Tritt A."/>
            <person name="Larsen D."/>
            <person name="Krusor M."/>
            <person name="Yao A.I."/>
            <person name="Wu D."/>
            <person name="Madern D."/>
            <person name="Eisen J.A."/>
            <person name="Darling A.E."/>
            <person name="Facciotti M.T."/>
        </authorList>
    </citation>
    <scope>NUCLEOTIDE SEQUENCE [LARGE SCALE GENOMIC DNA]</scope>
    <source>
        <strain evidence="3 4">DSM 12281</strain>
    </source>
</reference>
<dbReference type="OrthoDB" id="240542at2157"/>
<evidence type="ECO:0000313" key="4">
    <source>
        <dbReference type="Proteomes" id="UP000011648"/>
    </source>
</evidence>
<dbReference type="EMBL" id="AOIL01000007">
    <property type="protein sequence ID" value="ELY96531.1"/>
    <property type="molecule type" value="Genomic_DNA"/>
</dbReference>
<dbReference type="RefSeq" id="WP_006824087.1">
    <property type="nucleotide sequence ID" value="NZ_AOIL01000007.1"/>
</dbReference>
<dbReference type="Proteomes" id="UP000011648">
    <property type="component" value="Unassembled WGS sequence"/>
</dbReference>
<sequence>MNDDDVQDRLRQRFDGDEDNSSKKAKNEKASKGEMNGENEMFAKNVKKEWRATSIYLPEFLDRSLTTSYKHLDLDFEEEYGHSLQKTRHYYPLVVALGIERLESMDPEEVQERIEALEREGGNE</sequence>
<protein>
    <recommendedName>
        <fullName evidence="2">DUF8160 domain-containing protein</fullName>
    </recommendedName>
</protein>
<feature type="compositionally biased region" description="Basic and acidic residues" evidence="1">
    <location>
        <begin position="7"/>
        <end position="32"/>
    </location>
</feature>
<proteinExistence type="predicted"/>
<name>M0ADS0_9EURY</name>
<comment type="caution">
    <text evidence="3">The sequence shown here is derived from an EMBL/GenBank/DDBJ whole genome shotgun (WGS) entry which is preliminary data.</text>
</comment>
<evidence type="ECO:0000313" key="3">
    <source>
        <dbReference type="EMBL" id="ELY96531.1"/>
    </source>
</evidence>
<dbReference type="STRING" id="1230458.C484_00860"/>
<gene>
    <name evidence="3" type="ORF">C484_00860</name>
</gene>
<organism evidence="3 4">
    <name type="scientific">Natrialba taiwanensis DSM 12281</name>
    <dbReference type="NCBI Taxonomy" id="1230458"/>
    <lineage>
        <taxon>Archaea</taxon>
        <taxon>Methanobacteriati</taxon>
        <taxon>Methanobacteriota</taxon>
        <taxon>Stenosarchaea group</taxon>
        <taxon>Halobacteria</taxon>
        <taxon>Halobacteriales</taxon>
        <taxon>Natrialbaceae</taxon>
        <taxon>Natrialba</taxon>
    </lineage>
</organism>
<dbReference type="InterPro" id="IPR058474">
    <property type="entry name" value="DUF8160"/>
</dbReference>
<evidence type="ECO:0000256" key="1">
    <source>
        <dbReference type="SAM" id="MobiDB-lite"/>
    </source>
</evidence>